<dbReference type="Proteomes" id="UP000800094">
    <property type="component" value="Unassembled WGS sequence"/>
</dbReference>
<evidence type="ECO:0000256" key="3">
    <source>
        <dbReference type="ARBA" id="ARBA00022691"/>
    </source>
</evidence>
<evidence type="ECO:0000259" key="9">
    <source>
        <dbReference type="PROSITE" id="PS51918"/>
    </source>
</evidence>
<evidence type="ECO:0000256" key="1">
    <source>
        <dbReference type="ARBA" id="ARBA00001966"/>
    </source>
</evidence>
<dbReference type="InterPro" id="IPR006638">
    <property type="entry name" value="Elp3/MiaA/NifB-like_rSAM"/>
</dbReference>
<dbReference type="GO" id="GO:0046872">
    <property type="term" value="F:metal ion binding"/>
    <property type="evidence" value="ECO:0007669"/>
    <property type="project" value="UniProtKB-KW"/>
</dbReference>
<feature type="non-terminal residue" evidence="10">
    <location>
        <position position="283"/>
    </location>
</feature>
<dbReference type="CDD" id="cd01335">
    <property type="entry name" value="Radical_SAM"/>
    <property type="match status" value="1"/>
</dbReference>
<dbReference type="SFLD" id="SFLDG01088">
    <property type="entry name" value="antiviral_proteins"/>
    <property type="match status" value="1"/>
</dbReference>
<dbReference type="PANTHER" id="PTHR21339">
    <property type="entry name" value="RADICAL S-ADENOSYL METHIONINE DOMAIN-CONTAINING PROTEIN 2"/>
    <property type="match status" value="1"/>
</dbReference>
<keyword evidence="2" id="KW-0004">4Fe-4S</keyword>
<dbReference type="PANTHER" id="PTHR21339:SF0">
    <property type="entry name" value="S-ADENOSYLMETHIONINE-DEPENDENT NUCLEOTIDE DEHYDRATASE RSAD2"/>
    <property type="match status" value="1"/>
</dbReference>
<dbReference type="Pfam" id="PF04055">
    <property type="entry name" value="Radical_SAM"/>
    <property type="match status" value="1"/>
</dbReference>
<keyword evidence="4" id="KW-0479">Metal-binding</keyword>
<feature type="domain" description="Radical SAM core" evidence="9">
    <location>
        <begin position="1"/>
        <end position="219"/>
    </location>
</feature>
<dbReference type="SUPFAM" id="SSF102114">
    <property type="entry name" value="Radical SAM enzymes"/>
    <property type="match status" value="1"/>
</dbReference>
<dbReference type="InterPro" id="IPR051196">
    <property type="entry name" value="RSAD2/Viperin_antiviral"/>
</dbReference>
<dbReference type="EMBL" id="ML987189">
    <property type="protein sequence ID" value="KAF2257217.1"/>
    <property type="molecule type" value="Genomic_DNA"/>
</dbReference>
<dbReference type="SFLD" id="SFLDS00029">
    <property type="entry name" value="Radical_SAM"/>
    <property type="match status" value="1"/>
</dbReference>
<dbReference type="SMART" id="SM00729">
    <property type="entry name" value="Elp3"/>
    <property type="match status" value="1"/>
</dbReference>
<gene>
    <name evidence="10" type="ORF">BU26DRAFT_407143</name>
</gene>
<sequence length="283" mass="32572">SVNYHFTRKCNAECRFCFHTETTSHVEPLENAKKGLRLLHDDGMEKLNFAGGEPFLYHKYLGQLCRFAKQELGLQSVSIVSNGTRVTEKWLREYGQYVDILAISCDSFIASTNAAIGRADRKSGRPFDNVAQLFQIRDWCRELGIKFKLNTVVCSLNWQEDMVDVVRELDPFRWKVFQVLVVEGENESEQRMRDARKMLVTDEQFGSFCKRHEGVRGFTPESNDVMQSSYLILDEYLQFLDGGNKARHSGKILDVGVQKALSQVEWDQEAFVARGAIYDWGKE</sequence>
<dbReference type="NCBIfam" id="NF038283">
    <property type="entry name" value="viperin_w_prok"/>
    <property type="match status" value="1"/>
</dbReference>
<evidence type="ECO:0000256" key="2">
    <source>
        <dbReference type="ARBA" id="ARBA00022485"/>
    </source>
</evidence>
<evidence type="ECO:0000256" key="6">
    <source>
        <dbReference type="ARBA" id="ARBA00023014"/>
    </source>
</evidence>
<keyword evidence="3" id="KW-0949">S-adenosyl-L-methionine</keyword>
<evidence type="ECO:0000256" key="4">
    <source>
        <dbReference type="ARBA" id="ARBA00022723"/>
    </source>
</evidence>
<dbReference type="Gene3D" id="3.20.20.70">
    <property type="entry name" value="Aldolase class I"/>
    <property type="match status" value="1"/>
</dbReference>
<dbReference type="RefSeq" id="XP_033692221.1">
    <property type="nucleotide sequence ID" value="XM_033822878.1"/>
</dbReference>
<evidence type="ECO:0000313" key="11">
    <source>
        <dbReference type="Proteomes" id="UP000800094"/>
    </source>
</evidence>
<feature type="non-terminal residue" evidence="10">
    <location>
        <position position="1"/>
    </location>
</feature>
<keyword evidence="8" id="KW-0496">Mitochondrion</keyword>
<dbReference type="OrthoDB" id="549750at2759"/>
<dbReference type="InterPro" id="IPR013785">
    <property type="entry name" value="Aldolase_TIM"/>
</dbReference>
<reference evidence="10" key="1">
    <citation type="journal article" date="2020" name="Stud. Mycol.">
        <title>101 Dothideomycetes genomes: a test case for predicting lifestyles and emergence of pathogens.</title>
        <authorList>
            <person name="Haridas S."/>
            <person name="Albert R."/>
            <person name="Binder M."/>
            <person name="Bloem J."/>
            <person name="Labutti K."/>
            <person name="Salamov A."/>
            <person name="Andreopoulos B."/>
            <person name="Baker S."/>
            <person name="Barry K."/>
            <person name="Bills G."/>
            <person name="Bluhm B."/>
            <person name="Cannon C."/>
            <person name="Castanera R."/>
            <person name="Culley D."/>
            <person name="Daum C."/>
            <person name="Ezra D."/>
            <person name="Gonzalez J."/>
            <person name="Henrissat B."/>
            <person name="Kuo A."/>
            <person name="Liang C."/>
            <person name="Lipzen A."/>
            <person name="Lutzoni F."/>
            <person name="Magnuson J."/>
            <person name="Mondo S."/>
            <person name="Nolan M."/>
            <person name="Ohm R."/>
            <person name="Pangilinan J."/>
            <person name="Park H.-J."/>
            <person name="Ramirez L."/>
            <person name="Alfaro M."/>
            <person name="Sun H."/>
            <person name="Tritt A."/>
            <person name="Yoshinaga Y."/>
            <person name="Zwiers L.-H."/>
            <person name="Turgeon B."/>
            <person name="Goodwin S."/>
            <person name="Spatafora J."/>
            <person name="Crous P."/>
            <person name="Grigoriev I."/>
        </authorList>
    </citation>
    <scope>NUCLEOTIDE SEQUENCE</scope>
    <source>
        <strain evidence="10">CBS 122368</strain>
    </source>
</reference>
<evidence type="ECO:0000256" key="5">
    <source>
        <dbReference type="ARBA" id="ARBA00023004"/>
    </source>
</evidence>
<dbReference type="GO" id="GO:0051607">
    <property type="term" value="P:defense response to virus"/>
    <property type="evidence" value="ECO:0007669"/>
    <property type="project" value="UniProtKB-KW"/>
</dbReference>
<evidence type="ECO:0000313" key="10">
    <source>
        <dbReference type="EMBL" id="KAF2257217.1"/>
    </source>
</evidence>
<dbReference type="InterPro" id="IPR007197">
    <property type="entry name" value="rSAM"/>
</dbReference>
<evidence type="ECO:0000256" key="8">
    <source>
        <dbReference type="ARBA" id="ARBA00023128"/>
    </source>
</evidence>
<keyword evidence="11" id="KW-1185">Reference proteome</keyword>
<keyword evidence="7" id="KW-0051">Antiviral defense</keyword>
<evidence type="ECO:0000256" key="7">
    <source>
        <dbReference type="ARBA" id="ARBA00023118"/>
    </source>
</evidence>
<dbReference type="PROSITE" id="PS51918">
    <property type="entry name" value="RADICAL_SAM"/>
    <property type="match status" value="1"/>
</dbReference>
<dbReference type="AlphaFoldDB" id="A0A6A6J4C1"/>
<proteinExistence type="predicted"/>
<dbReference type="InterPro" id="IPR058240">
    <property type="entry name" value="rSAM_sf"/>
</dbReference>
<dbReference type="SFLD" id="SFLDG01067">
    <property type="entry name" value="SPASM/twitch_domain_containing"/>
    <property type="match status" value="1"/>
</dbReference>
<keyword evidence="5" id="KW-0408">Iron</keyword>
<accession>A0A6A6J4C1</accession>
<protein>
    <submittedName>
        <fullName evidence="10">Radical SAM enzyme</fullName>
    </submittedName>
</protein>
<organism evidence="10 11">
    <name type="scientific">Trematosphaeria pertusa</name>
    <dbReference type="NCBI Taxonomy" id="390896"/>
    <lineage>
        <taxon>Eukaryota</taxon>
        <taxon>Fungi</taxon>
        <taxon>Dikarya</taxon>
        <taxon>Ascomycota</taxon>
        <taxon>Pezizomycotina</taxon>
        <taxon>Dothideomycetes</taxon>
        <taxon>Pleosporomycetidae</taxon>
        <taxon>Pleosporales</taxon>
        <taxon>Massarineae</taxon>
        <taxon>Trematosphaeriaceae</taxon>
        <taxon>Trematosphaeria</taxon>
    </lineage>
</organism>
<dbReference type="GeneID" id="54576208"/>
<dbReference type="SFLD" id="SFLDF00318">
    <property type="entry name" value="Viperin"/>
    <property type="match status" value="1"/>
</dbReference>
<dbReference type="GO" id="GO:0003824">
    <property type="term" value="F:catalytic activity"/>
    <property type="evidence" value="ECO:0007669"/>
    <property type="project" value="InterPro"/>
</dbReference>
<keyword evidence="6" id="KW-0411">Iron-sulfur</keyword>
<comment type="cofactor">
    <cofactor evidence="1">
        <name>[4Fe-4S] cluster</name>
        <dbReference type="ChEBI" id="CHEBI:49883"/>
    </cofactor>
</comment>
<dbReference type="GO" id="GO:0051539">
    <property type="term" value="F:4 iron, 4 sulfur cluster binding"/>
    <property type="evidence" value="ECO:0007669"/>
    <property type="project" value="UniProtKB-KW"/>
</dbReference>
<name>A0A6A6J4C1_9PLEO</name>